<feature type="compositionally biased region" description="Acidic residues" evidence="1">
    <location>
        <begin position="193"/>
        <end position="206"/>
    </location>
</feature>
<dbReference type="EMBL" id="JADFTS010000005">
    <property type="protein sequence ID" value="KAF9607516.1"/>
    <property type="molecule type" value="Genomic_DNA"/>
</dbReference>
<organism evidence="2 3">
    <name type="scientific">Coptis chinensis</name>
    <dbReference type="NCBI Taxonomy" id="261450"/>
    <lineage>
        <taxon>Eukaryota</taxon>
        <taxon>Viridiplantae</taxon>
        <taxon>Streptophyta</taxon>
        <taxon>Embryophyta</taxon>
        <taxon>Tracheophyta</taxon>
        <taxon>Spermatophyta</taxon>
        <taxon>Magnoliopsida</taxon>
        <taxon>Ranunculales</taxon>
        <taxon>Ranunculaceae</taxon>
        <taxon>Coptidoideae</taxon>
        <taxon>Coptis</taxon>
    </lineage>
</organism>
<dbReference type="OrthoDB" id="1930460at2759"/>
<sequence>MKQSTLDKNNPQKQVLRKKAWLCIAKWAYEVGLPFNAVCPPSFTKMIHAIGEYGRAMPPPSYHNLRLHSKKRNCLLQSKLNDLVYIQYNRMLEKRFKERLADNDSDPILLKEIDENDDWIIPSETQLEDFVVEGDDLTWEQVRAARGADIDVGPSTRNRTRNSITIRDKADDEEDEVDFEAHTGGGEQGEGNRDDDDVNGSDDDIDIEVDEHLLKCF</sequence>
<comment type="caution">
    <text evidence="2">The sequence shown here is derived from an EMBL/GenBank/DDBJ whole genome shotgun (WGS) entry which is preliminary data.</text>
</comment>
<gene>
    <name evidence="2" type="ORF">IFM89_036878</name>
</gene>
<evidence type="ECO:0000313" key="3">
    <source>
        <dbReference type="Proteomes" id="UP000631114"/>
    </source>
</evidence>
<name>A0A835HXH2_9MAGN</name>
<dbReference type="AlphaFoldDB" id="A0A835HXH2"/>
<keyword evidence="3" id="KW-1185">Reference proteome</keyword>
<evidence type="ECO:0000313" key="2">
    <source>
        <dbReference type="EMBL" id="KAF9607516.1"/>
    </source>
</evidence>
<feature type="compositionally biased region" description="Low complexity" evidence="1">
    <location>
        <begin position="155"/>
        <end position="165"/>
    </location>
</feature>
<evidence type="ECO:0000256" key="1">
    <source>
        <dbReference type="SAM" id="MobiDB-lite"/>
    </source>
</evidence>
<protein>
    <submittedName>
        <fullName evidence="2">Uncharacterized protein</fullName>
    </submittedName>
</protein>
<reference evidence="2 3" key="1">
    <citation type="submission" date="2020-10" db="EMBL/GenBank/DDBJ databases">
        <title>The Coptis chinensis genome and diversification of protoberbering-type alkaloids.</title>
        <authorList>
            <person name="Wang B."/>
            <person name="Shu S."/>
            <person name="Song C."/>
            <person name="Liu Y."/>
        </authorList>
    </citation>
    <scope>NUCLEOTIDE SEQUENCE [LARGE SCALE GENOMIC DNA]</scope>
    <source>
        <strain evidence="2">HL-2020</strain>
        <tissue evidence="2">Leaf</tissue>
    </source>
</reference>
<dbReference type="Proteomes" id="UP000631114">
    <property type="component" value="Unassembled WGS sequence"/>
</dbReference>
<proteinExistence type="predicted"/>
<accession>A0A835HXH2</accession>
<feature type="region of interest" description="Disordered" evidence="1">
    <location>
        <begin position="150"/>
        <end position="206"/>
    </location>
</feature>